<dbReference type="EMBL" id="KY606587">
    <property type="protein sequence ID" value="ARB06055.1"/>
    <property type="molecule type" value="Genomic_DNA"/>
</dbReference>
<gene>
    <name evidence="1" type="ORF">vBDshSR5C_1</name>
</gene>
<evidence type="ECO:0000313" key="2">
    <source>
        <dbReference type="Proteomes" id="UP000224401"/>
    </source>
</evidence>
<proteinExistence type="predicted"/>
<accession>A0A1V0DY25</accession>
<dbReference type="Proteomes" id="UP000224401">
    <property type="component" value="Segment"/>
</dbReference>
<reference evidence="1 2" key="1">
    <citation type="submission" date="2017-02" db="EMBL/GenBank/DDBJ databases">
        <title>A novel roseosiphophage isolated from the oligotrophic South China Sea.</title>
        <authorList>
            <person name="Yang Y."/>
            <person name="Cai L."/>
            <person name="Zhang R."/>
        </authorList>
    </citation>
    <scope>NUCLEOTIDE SEQUENCE [LARGE SCALE GENOMIC DNA]</scope>
</reference>
<name>A0A1V0DY25_9CAUD</name>
<protein>
    <submittedName>
        <fullName evidence="1">Uncharacterized protein</fullName>
    </submittedName>
</protein>
<organism evidence="1 2">
    <name type="scientific">Dinoroseobacter phage vB_DshS-R5C</name>
    <dbReference type="NCBI Taxonomy" id="1965368"/>
    <lineage>
        <taxon>Viruses</taxon>
        <taxon>Duplodnaviria</taxon>
        <taxon>Heunggongvirae</taxon>
        <taxon>Uroviricota</taxon>
        <taxon>Caudoviricetes</taxon>
        <taxon>Nanhaivirus</taxon>
        <taxon>Nanhaivirus D5C</taxon>
    </lineage>
</organism>
<sequence length="98" mass="11652">MTVYQVQFTDYSGQWYVCADHRVECVELLEKDERGLHQGMSASGRVWQRTGMHATEDLDYAKQCLARARRLDTKGWTYRLIRRRIVQKVEVLQEETWA</sequence>
<evidence type="ECO:0000313" key="1">
    <source>
        <dbReference type="EMBL" id="ARB06055.1"/>
    </source>
</evidence>
<keyword evidence="2" id="KW-1185">Reference proteome</keyword>